<evidence type="ECO:0000313" key="4">
    <source>
        <dbReference type="EMBL" id="WAR14613.1"/>
    </source>
</evidence>
<evidence type="ECO:0000256" key="1">
    <source>
        <dbReference type="SAM" id="Coils"/>
    </source>
</evidence>
<evidence type="ECO:0000313" key="5">
    <source>
        <dbReference type="Proteomes" id="UP001164746"/>
    </source>
</evidence>
<dbReference type="Pfam" id="PF20499">
    <property type="entry name" value="DUF6729"/>
    <property type="match status" value="1"/>
</dbReference>
<gene>
    <name evidence="4" type="ORF">MAR_004718</name>
</gene>
<reference evidence="4" key="1">
    <citation type="submission" date="2022-11" db="EMBL/GenBank/DDBJ databases">
        <title>Centuries of genome instability and evolution in soft-shell clam transmissible cancer (bioRxiv).</title>
        <authorList>
            <person name="Hart S.F.M."/>
            <person name="Yonemitsu M.A."/>
            <person name="Giersch R.M."/>
            <person name="Beal B.F."/>
            <person name="Arriagada G."/>
            <person name="Davis B.W."/>
            <person name="Ostrander E.A."/>
            <person name="Goff S.P."/>
            <person name="Metzger M.J."/>
        </authorList>
    </citation>
    <scope>NUCLEOTIDE SEQUENCE</scope>
    <source>
        <strain evidence="4">MELC-2E11</strain>
        <tissue evidence="4">Siphon/mantle</tissue>
    </source>
</reference>
<feature type="compositionally biased region" description="Low complexity" evidence="2">
    <location>
        <begin position="1226"/>
        <end position="1249"/>
    </location>
</feature>
<dbReference type="Proteomes" id="UP001164746">
    <property type="component" value="Chromosome 9"/>
</dbReference>
<feature type="region of interest" description="Disordered" evidence="2">
    <location>
        <begin position="867"/>
        <end position="892"/>
    </location>
</feature>
<evidence type="ECO:0000256" key="2">
    <source>
        <dbReference type="SAM" id="MobiDB-lite"/>
    </source>
</evidence>
<dbReference type="PANTHER" id="PTHR24401:SF29">
    <property type="entry name" value="SI:CH211-243P7.3-RELATED"/>
    <property type="match status" value="1"/>
</dbReference>
<feature type="region of interest" description="Disordered" evidence="2">
    <location>
        <begin position="1215"/>
        <end position="1250"/>
    </location>
</feature>
<feature type="region of interest" description="Disordered" evidence="2">
    <location>
        <begin position="1162"/>
        <end position="1185"/>
    </location>
</feature>
<dbReference type="InterPro" id="IPR046616">
    <property type="entry name" value="DUF6729"/>
</dbReference>
<dbReference type="EMBL" id="CP111020">
    <property type="protein sequence ID" value="WAR14613.1"/>
    <property type="molecule type" value="Genomic_DNA"/>
</dbReference>
<feature type="coiled-coil region" evidence="1">
    <location>
        <begin position="825"/>
        <end position="852"/>
    </location>
</feature>
<name>A0ABY7EXD7_MYAAR</name>
<dbReference type="PANTHER" id="PTHR24401">
    <property type="entry name" value="SI:CH211-243P7.3-RELATED"/>
    <property type="match status" value="1"/>
</dbReference>
<accession>A0ABY7EXD7</accession>
<proteinExistence type="predicted"/>
<protein>
    <recommendedName>
        <fullName evidence="3">DUF6729 domain-containing protein</fullName>
    </recommendedName>
</protein>
<feature type="domain" description="DUF6729" evidence="3">
    <location>
        <begin position="237"/>
        <end position="468"/>
    </location>
</feature>
<organism evidence="4 5">
    <name type="scientific">Mya arenaria</name>
    <name type="common">Soft-shell clam</name>
    <dbReference type="NCBI Taxonomy" id="6604"/>
    <lineage>
        <taxon>Eukaryota</taxon>
        <taxon>Metazoa</taxon>
        <taxon>Spiralia</taxon>
        <taxon>Lophotrochozoa</taxon>
        <taxon>Mollusca</taxon>
        <taxon>Bivalvia</taxon>
        <taxon>Autobranchia</taxon>
        <taxon>Heteroconchia</taxon>
        <taxon>Euheterodonta</taxon>
        <taxon>Imparidentia</taxon>
        <taxon>Neoheterodontei</taxon>
        <taxon>Myida</taxon>
        <taxon>Myoidea</taxon>
        <taxon>Myidae</taxon>
        <taxon>Mya</taxon>
    </lineage>
</organism>
<keyword evidence="1" id="KW-0175">Coiled coil</keyword>
<feature type="region of interest" description="Disordered" evidence="2">
    <location>
        <begin position="196"/>
        <end position="232"/>
    </location>
</feature>
<keyword evidence="5" id="KW-1185">Reference proteome</keyword>
<evidence type="ECO:0000259" key="3">
    <source>
        <dbReference type="Pfam" id="PF20499"/>
    </source>
</evidence>
<sequence>MFPTFRRDAKGSIILTDTRLARLVKAENRQWAKPERYEAVRIDARRQCREAGGDDDQPKQWMGFLRMQWGSFRGETYCWLLENTPGYVGWLVNKLQQDKISSSDHLFLFKMTLVKYASMFPEGKEIVSMKEKKKKAADSASMMQQTATEVGVELDELDNAADEELVACLERYEGSVEVSGESGQVVTQVDLSLDSLGSTTQKPAPEPTQGPSFPDQNRNTPQQLSSQGDEIPMTKKWKKTLPAVDQDWISKTFFHYATRGPQFDFNRVTKLWYDPPQPSISRGVLNKQECFFGHRLFLWMPRHLFRYQFICPHSGCQGNLVNNGVHQKTRMVLDVHDYYIIVGEDYECSKCKRRVISWSQSILEQLDLTERSKFPCILTDRYACDLKVVRMMRQRTLGNSSSLACKQIAENHGETYLDKCRQYAANFMAFKKSAAKGLVTIPAFVEPAPVMDIPRHRWFMKVYQLDVISRLDYELAELTSVTGDILKIDSTKKITNKLAGSSRGTAMWATNVGNEHGQVLMSVLTEGEGEGIKKMLDGIVSRYRNAAVPPPKVLYTDRDCCGRQLDIWHFIRRFPNGCTTDKHQLYGPFMARLSRCIFKIDEDDYARLMRAKREELLLQGVPNPSDNDVIKRITPYEVNRHCKRATRGTKETTKHITDLIASLEGERGLDTSGVPLIDSIKMSDIWAKQSQHVACLQDPPGIRLYRQVSTVKKGGIELPVYKCARGSTSLENFHLHMARFIPGSLAKDTNFQVYLLDGIFRWNADRAEEAVASNSQATVMPRTYSGPLKHQTNTLWQDLCGKPFFPKFQPPGKYTGELVGIQYLYEQTGQKLLSIEKTREQLEEDDDQQEEDDLEDEGFVEMPLVTPPEETALLSPPEETAPRPPPETAPMPILNIPSEAEYRQMAMDTVEGFEPPENTKTPSSNVHVTSLEDSSITDHSSDVLGPDNVPGYDKVLNLAKFLVELRNERALSDNKVQQLIYLWAQLSSFDKKRTIFPRRYKTKQWTGKFGGRGKHVAPGVESITKVLLGPNQSPAQWPNCNRYTEATCEHLLTIYPGDQKREGRVWTRWRLVLTAFHNIRQVVVKSQKAMQGTEIQLPLLNKKTLQQYNKEDKEKEQKMLLQGINLPKPPMTASGLPEARQKPILLPSSEAPRFSFPNPSCTAGLALKRPNRKRKVPTNAQEPSVSIRPVLPAPETQIIRYPVIMDEQKLFILPGPPSTLPKLQDPTTKTPSKTTKTPSKTTKTPSKTTRSYNTPDFIKCSKCGLNRKHSQKHKSFMFNIFCENSETITFEQWKNIIQQQMNERRKLKKKNV</sequence>
<feature type="compositionally biased region" description="Polar residues" evidence="2">
    <location>
        <begin position="209"/>
        <end position="228"/>
    </location>
</feature>